<dbReference type="InterPro" id="IPR011704">
    <property type="entry name" value="ATPase_dyneun-rel_AAA"/>
</dbReference>
<name>A0A0B0DFX9_9MICC</name>
<dbReference type="AlphaFoldDB" id="A0A0B0DFX9"/>
<feature type="region of interest" description="Disordered" evidence="1">
    <location>
        <begin position="584"/>
        <end position="605"/>
    </location>
</feature>
<dbReference type="Gene3D" id="3.40.50.300">
    <property type="entry name" value="P-loop containing nucleotide triphosphate hydrolases"/>
    <property type="match status" value="1"/>
</dbReference>
<dbReference type="PANTHER" id="PTHR37291:SF1">
    <property type="entry name" value="TYPE IV METHYL-DIRECTED RESTRICTION ENZYME ECOKMCRB SUBUNIT"/>
    <property type="match status" value="1"/>
</dbReference>
<evidence type="ECO:0000313" key="4">
    <source>
        <dbReference type="Proteomes" id="UP000030664"/>
    </source>
</evidence>
<evidence type="ECO:0000259" key="2">
    <source>
        <dbReference type="Pfam" id="PF07728"/>
    </source>
</evidence>
<dbReference type="RefSeq" id="WP_035964263.1">
    <property type="nucleotide sequence ID" value="NZ_JROM01000030.1"/>
</dbReference>
<dbReference type="InterPro" id="IPR052934">
    <property type="entry name" value="Methyl-DNA_Rec/Restrict_Enz"/>
</dbReference>
<protein>
    <recommendedName>
        <fullName evidence="2">ATPase dynein-related AAA domain-containing protein</fullName>
    </recommendedName>
</protein>
<reference evidence="3 4" key="1">
    <citation type="submission" date="2014-09" db="EMBL/GenBank/DDBJ databases">
        <title>High-quality draft genome sequence of Kocuria marina SO9-6, an actinobacterium isolated from a copper mine.</title>
        <authorList>
            <person name="Castro D.B."/>
            <person name="Pereira L.B."/>
            <person name="Silva M.V."/>
            <person name="Silva B.P."/>
            <person name="Zanardi B.R."/>
            <person name="Carlos C."/>
            <person name="Belgini D.R."/>
            <person name="Limache E.G."/>
            <person name="Lacerda G.V."/>
            <person name="Nery M.B."/>
            <person name="Gomes M.B."/>
            <person name="Souza S."/>
            <person name="Silva T.M."/>
            <person name="Rodrigues V.D."/>
            <person name="Paulino L.C."/>
            <person name="Vicentini R."/>
            <person name="Ferraz L.F."/>
            <person name="Ottoboni L.M."/>
        </authorList>
    </citation>
    <scope>NUCLEOTIDE SEQUENCE [LARGE SCALE GENOMIC DNA]</scope>
    <source>
        <strain evidence="3 4">SO9-6</strain>
    </source>
</reference>
<dbReference type="EMBL" id="JROM01000030">
    <property type="protein sequence ID" value="KHE74179.1"/>
    <property type="molecule type" value="Genomic_DNA"/>
</dbReference>
<evidence type="ECO:0000256" key="1">
    <source>
        <dbReference type="SAM" id="MobiDB-lite"/>
    </source>
</evidence>
<dbReference type="STRING" id="223184.AS25_08390"/>
<comment type="caution">
    <text evidence="3">The sequence shown here is derived from an EMBL/GenBank/DDBJ whole genome shotgun (WGS) entry which is preliminary data.</text>
</comment>
<dbReference type="Proteomes" id="UP000030664">
    <property type="component" value="Unassembled WGS sequence"/>
</dbReference>
<dbReference type="eggNOG" id="COG1401">
    <property type="taxonomic scope" value="Bacteria"/>
</dbReference>
<dbReference type="Pfam" id="PF07728">
    <property type="entry name" value="AAA_5"/>
    <property type="match status" value="1"/>
</dbReference>
<dbReference type="GO" id="GO:0005524">
    <property type="term" value="F:ATP binding"/>
    <property type="evidence" value="ECO:0007669"/>
    <property type="project" value="InterPro"/>
</dbReference>
<sequence>MSPFRSLGQVSPTKYIDPAAVVRALATVVPGTTTALGVSTALHAEASPTEPLWNDLVSYDPPLAAGRIQADDDRVAVDSELLRACRTGRDDALLLVWVALNLADPRLDEITREVLTDGAGHLRPEMINGSVLVQVLDDRHASNGSSWHDAKATSNILSLLERCGLLVPEKHGKAIIGVESQLPTVHAVQSAVRLIAERMAERGFEAAEGRELDLTLAMGANAWLNLSPSEFRDAFENRTATSTVAPAQTRREAVPEELEELASQLRRRGQVVLQGAPGAGKTYVARRYVEWSTGGRVKESRLRTIVDALPENQRSVTAIADEAMKRGLASVWDIVQFHPGYDYTDFVRALVAQPHTNGVTFVAQHRILSLISAVGHELARRDYDVELVLVLDEINRGDIPNIFGELLYALEYRDQPVVTPYVIDGEASLTVPWNLKVLGTMNTADRSIAVIDYALRRRFVFLDVPTSEAPIIGFEGYDDNAARKAALHLYRQTREALADAPAGLQVGPSYFLAEPDGAATSTQVLAGRFVYEVLPLLNEYAMEGEADVGRVAALSQRLRMRDGTSQREQASDLASYLADPALWSSGGTSAEADENDAPTTAPQEE</sequence>
<dbReference type="SUPFAM" id="SSF52540">
    <property type="entry name" value="P-loop containing nucleoside triphosphate hydrolases"/>
    <property type="match status" value="1"/>
</dbReference>
<accession>A0A0B0DFX9</accession>
<dbReference type="GO" id="GO:0016887">
    <property type="term" value="F:ATP hydrolysis activity"/>
    <property type="evidence" value="ECO:0007669"/>
    <property type="project" value="InterPro"/>
</dbReference>
<dbReference type="InterPro" id="IPR027417">
    <property type="entry name" value="P-loop_NTPase"/>
</dbReference>
<proteinExistence type="predicted"/>
<organism evidence="3 4">
    <name type="scientific">Kocuria marina</name>
    <dbReference type="NCBI Taxonomy" id="223184"/>
    <lineage>
        <taxon>Bacteria</taxon>
        <taxon>Bacillati</taxon>
        <taxon>Actinomycetota</taxon>
        <taxon>Actinomycetes</taxon>
        <taxon>Micrococcales</taxon>
        <taxon>Micrococcaceae</taxon>
        <taxon>Kocuria</taxon>
    </lineage>
</organism>
<dbReference type="PANTHER" id="PTHR37291">
    <property type="entry name" value="5-METHYLCYTOSINE-SPECIFIC RESTRICTION ENZYME B"/>
    <property type="match status" value="1"/>
</dbReference>
<evidence type="ECO:0000313" key="3">
    <source>
        <dbReference type="EMBL" id="KHE74179.1"/>
    </source>
</evidence>
<gene>
    <name evidence="3" type="ORF">AS25_08390</name>
</gene>
<feature type="domain" description="ATPase dynein-related AAA" evidence="2">
    <location>
        <begin position="334"/>
        <end position="459"/>
    </location>
</feature>